<dbReference type="KEGG" id="hco:LOKO_00978"/>
<dbReference type="Gene3D" id="3.40.30.10">
    <property type="entry name" value="Glutaredoxin"/>
    <property type="match status" value="1"/>
</dbReference>
<organism evidence="4 5">
    <name type="scientific">Halomonas chromatireducens</name>
    <dbReference type="NCBI Taxonomy" id="507626"/>
    <lineage>
        <taxon>Bacteria</taxon>
        <taxon>Pseudomonadati</taxon>
        <taxon>Pseudomonadota</taxon>
        <taxon>Gammaproteobacteria</taxon>
        <taxon>Oceanospirillales</taxon>
        <taxon>Halomonadaceae</taxon>
        <taxon>Halomonas</taxon>
    </lineage>
</organism>
<dbReference type="Pfam" id="PF13410">
    <property type="entry name" value="GST_C_2"/>
    <property type="match status" value="1"/>
</dbReference>
<name>A0A0X8HCH0_9GAMM</name>
<evidence type="ECO:0000256" key="1">
    <source>
        <dbReference type="ARBA" id="ARBA00010007"/>
    </source>
</evidence>
<dbReference type="GO" id="GO:0004364">
    <property type="term" value="F:glutathione transferase activity"/>
    <property type="evidence" value="ECO:0007669"/>
    <property type="project" value="TreeGrafter"/>
</dbReference>
<dbReference type="SFLD" id="SFLDG00358">
    <property type="entry name" value="Main_(cytGST)"/>
    <property type="match status" value="1"/>
</dbReference>
<dbReference type="EMBL" id="CP014226">
    <property type="protein sequence ID" value="AMD00055.1"/>
    <property type="molecule type" value="Genomic_DNA"/>
</dbReference>
<dbReference type="GO" id="GO:0050077">
    <property type="term" value="F:maleylpyruvate isomerase activity"/>
    <property type="evidence" value="ECO:0007669"/>
    <property type="project" value="UniProtKB-EC"/>
</dbReference>
<evidence type="ECO:0000259" key="3">
    <source>
        <dbReference type="PROSITE" id="PS50405"/>
    </source>
</evidence>
<dbReference type="OrthoDB" id="509852at2"/>
<dbReference type="PATRIC" id="fig|507626.3.peg.968"/>
<dbReference type="Gene3D" id="1.20.1050.10">
    <property type="match status" value="1"/>
</dbReference>
<dbReference type="EC" id="5.2.1.4" evidence="4"/>
<dbReference type="GO" id="GO:0006559">
    <property type="term" value="P:L-phenylalanine catabolic process"/>
    <property type="evidence" value="ECO:0007669"/>
    <property type="project" value="TreeGrafter"/>
</dbReference>
<dbReference type="SUPFAM" id="SSF52833">
    <property type="entry name" value="Thioredoxin-like"/>
    <property type="match status" value="1"/>
</dbReference>
<keyword evidence="4" id="KW-0670">Pyruvate</keyword>
<proteinExistence type="inferred from homology"/>
<dbReference type="NCBIfam" id="TIGR01262">
    <property type="entry name" value="maiA"/>
    <property type="match status" value="1"/>
</dbReference>
<reference evidence="4 5" key="2">
    <citation type="submission" date="2016-02" db="EMBL/GenBank/DDBJ databases">
        <authorList>
            <person name="Wen L."/>
            <person name="He K."/>
            <person name="Yang H."/>
        </authorList>
    </citation>
    <scope>NUCLEOTIDE SEQUENCE [LARGE SCALE GENOMIC DNA]</scope>
    <source>
        <strain evidence="4 5">AGD 8-3</strain>
    </source>
</reference>
<dbReference type="Pfam" id="PF13409">
    <property type="entry name" value="GST_N_2"/>
    <property type="match status" value="1"/>
</dbReference>
<gene>
    <name evidence="4" type="primary">nagL</name>
    <name evidence="4" type="ORF">LOKO_00978</name>
</gene>
<keyword evidence="5" id="KW-1185">Reference proteome</keyword>
<dbReference type="InterPro" id="IPR005955">
    <property type="entry name" value="GST_Zeta"/>
</dbReference>
<sequence length="214" mass="23806">MTTLYGYFRSSAAYRVRIVLNLKGLAFEQVPVNLVKGEQRSETFRAHNPQGLVPALVTDDGTTLTQSLAICEYLDELHPSPALLPLEPAERARVRALAQLVACEIHPLNNLRVLKYLVNELKLDDEAKLAWYRHWVTGGFDALEAMLSREAGSGDFCHGDTPTLADVCLVPQVFNAERFECDLSAYPRIQRIVANCRALDAFHQASPEEQPDAG</sequence>
<evidence type="ECO:0000313" key="4">
    <source>
        <dbReference type="EMBL" id="AMD00055.1"/>
    </source>
</evidence>
<dbReference type="PROSITE" id="PS50405">
    <property type="entry name" value="GST_CTER"/>
    <property type="match status" value="1"/>
</dbReference>
<dbReference type="PANTHER" id="PTHR42673">
    <property type="entry name" value="MALEYLACETOACETATE ISOMERASE"/>
    <property type="match status" value="1"/>
</dbReference>
<dbReference type="InterPro" id="IPR010987">
    <property type="entry name" value="Glutathione-S-Trfase_C-like"/>
</dbReference>
<dbReference type="InterPro" id="IPR004045">
    <property type="entry name" value="Glutathione_S-Trfase_N"/>
</dbReference>
<feature type="domain" description="GST N-terminal" evidence="2">
    <location>
        <begin position="1"/>
        <end position="82"/>
    </location>
</feature>
<dbReference type="SUPFAM" id="SSF47616">
    <property type="entry name" value="GST C-terminal domain-like"/>
    <property type="match status" value="1"/>
</dbReference>
<dbReference type="STRING" id="507626.LOKO_00978"/>
<keyword evidence="4" id="KW-0413">Isomerase</keyword>
<dbReference type="InterPro" id="IPR036282">
    <property type="entry name" value="Glutathione-S-Trfase_C_sf"/>
</dbReference>
<dbReference type="AlphaFoldDB" id="A0A0X8HCH0"/>
<dbReference type="RefSeq" id="WP_066445808.1">
    <property type="nucleotide sequence ID" value="NZ_CP014226.1"/>
</dbReference>
<accession>A0A0X8HCH0</accession>
<feature type="domain" description="GST C-terminal" evidence="3">
    <location>
        <begin position="87"/>
        <end position="214"/>
    </location>
</feature>
<comment type="similarity">
    <text evidence="1">Belongs to the GST superfamily. Zeta family.</text>
</comment>
<dbReference type="GO" id="GO:0005737">
    <property type="term" value="C:cytoplasm"/>
    <property type="evidence" value="ECO:0007669"/>
    <property type="project" value="InterPro"/>
</dbReference>
<dbReference type="CDD" id="cd03042">
    <property type="entry name" value="GST_N_Zeta"/>
    <property type="match status" value="1"/>
</dbReference>
<dbReference type="InterPro" id="IPR036249">
    <property type="entry name" value="Thioredoxin-like_sf"/>
</dbReference>
<protein>
    <submittedName>
        <fullName evidence="4">Maleylpyruvate isomerase</fullName>
        <ecNumber evidence="4">5.2.1.4</ecNumber>
    </submittedName>
</protein>
<dbReference type="PANTHER" id="PTHR42673:SF21">
    <property type="entry name" value="GLUTATHIONE S-TRANSFERASE YFCF"/>
    <property type="match status" value="1"/>
</dbReference>
<dbReference type="FunFam" id="1.20.1050.10:FF:000017">
    <property type="entry name" value="Maleylacetoacetate isomerase"/>
    <property type="match status" value="1"/>
</dbReference>
<evidence type="ECO:0000313" key="5">
    <source>
        <dbReference type="Proteomes" id="UP000063387"/>
    </source>
</evidence>
<dbReference type="InterPro" id="IPR040079">
    <property type="entry name" value="Glutathione_S-Trfase"/>
</dbReference>
<dbReference type="SFLD" id="SFLDS00019">
    <property type="entry name" value="Glutathione_Transferase_(cytos"/>
    <property type="match status" value="1"/>
</dbReference>
<dbReference type="CDD" id="cd03191">
    <property type="entry name" value="GST_C_Zeta"/>
    <property type="match status" value="1"/>
</dbReference>
<dbReference type="InterPro" id="IPR034333">
    <property type="entry name" value="GST_Zeta_N"/>
</dbReference>
<dbReference type="PROSITE" id="PS50404">
    <property type="entry name" value="GST_NTER"/>
    <property type="match status" value="1"/>
</dbReference>
<dbReference type="InterPro" id="IPR034330">
    <property type="entry name" value="GST_Zeta_C"/>
</dbReference>
<reference evidence="4 5" key="1">
    <citation type="journal article" date="2016" name="Genome Announc.">
        <title>Draft Genome Sequence of 'Halomonas chromatireducens' Strain AGD 8-3, a Haloalkaliphilic Chromate- and Selenite-Reducing Gammaproteobacterium.</title>
        <authorList>
            <person name="Sharko F.S."/>
            <person name="Shapovalova A.A."/>
            <person name="Tsygankova S.V."/>
            <person name="Komova A.V."/>
            <person name="Boulygina E.S."/>
            <person name="Teslyuk A.B."/>
            <person name="Gotovtsev P.M."/>
            <person name="Namsaraev Z.B."/>
            <person name="Khijniak T.V."/>
            <person name="Nedoluzhko A.V."/>
            <person name="Vasilov R.G."/>
        </authorList>
    </citation>
    <scope>NUCLEOTIDE SEQUENCE [LARGE SCALE GENOMIC DNA]</scope>
    <source>
        <strain evidence="4 5">AGD 8-3</strain>
    </source>
</reference>
<dbReference type="Proteomes" id="UP000063387">
    <property type="component" value="Chromosome"/>
</dbReference>
<evidence type="ECO:0000259" key="2">
    <source>
        <dbReference type="PROSITE" id="PS50404"/>
    </source>
</evidence>
<dbReference type="GO" id="GO:0006749">
    <property type="term" value="P:glutathione metabolic process"/>
    <property type="evidence" value="ECO:0007669"/>
    <property type="project" value="TreeGrafter"/>
</dbReference>
<dbReference type="GO" id="GO:0016034">
    <property type="term" value="F:maleylacetoacetate isomerase activity"/>
    <property type="evidence" value="ECO:0007669"/>
    <property type="project" value="TreeGrafter"/>
</dbReference>